<dbReference type="PANTHER" id="PTHR32319:SF0">
    <property type="entry name" value="BACTERIAL HEMOLYSIN-LIKE PROTEIN"/>
    <property type="match status" value="1"/>
</dbReference>
<evidence type="ECO:0000259" key="4">
    <source>
        <dbReference type="SMART" id="SM00363"/>
    </source>
</evidence>
<dbReference type="AlphaFoldDB" id="A0AA96J6C1"/>
<dbReference type="PROSITE" id="PS50889">
    <property type="entry name" value="S4"/>
    <property type="match status" value="1"/>
</dbReference>
<evidence type="ECO:0000313" key="5">
    <source>
        <dbReference type="EMBL" id="WNM23250.1"/>
    </source>
</evidence>
<dbReference type="SMART" id="SM00363">
    <property type="entry name" value="S4"/>
    <property type="match status" value="1"/>
</dbReference>
<dbReference type="PANTHER" id="PTHR32319">
    <property type="entry name" value="BACTERIAL HEMOLYSIN-LIKE PROTEIN"/>
    <property type="match status" value="1"/>
</dbReference>
<dbReference type="SUPFAM" id="SSF53335">
    <property type="entry name" value="S-adenosyl-L-methionine-dependent methyltransferases"/>
    <property type="match status" value="1"/>
</dbReference>
<evidence type="ECO:0000256" key="3">
    <source>
        <dbReference type="PROSITE-ProRule" id="PRU00182"/>
    </source>
</evidence>
<keyword evidence="5" id="KW-0489">Methyltransferase</keyword>
<dbReference type="GO" id="GO:0008168">
    <property type="term" value="F:methyltransferase activity"/>
    <property type="evidence" value="ECO:0007669"/>
    <property type="project" value="UniProtKB-KW"/>
</dbReference>
<sequence length="281" mass="29034">MRLDRALAERGVARSRSHAQELIRSGAVAVDGATVTRPSHTVSADTVITVSADARYVSRAAFKLAGALEACAPLGLNVVGMTVLDAGASTGGFTQTLLEHGVAHVLAVDVGHGQMAAAIAADPRVTSREGVNVRDLSASAPGAGVDLVVADLSFISLRLVLPALVDFAREGAQMLLMVKPQFEVGRERLGAGGVVTSLADRGAAVAGVLAAARALGLVVRHVARSGLPGPHGNVEFFVWVGGPWQARSDGEQEPAWPVLDQDAENAAIRREVHASGQREGE</sequence>
<dbReference type="Proteomes" id="UP001304125">
    <property type="component" value="Chromosome"/>
</dbReference>
<dbReference type="CDD" id="cd02440">
    <property type="entry name" value="AdoMet_MTases"/>
    <property type="match status" value="1"/>
</dbReference>
<gene>
    <name evidence="5" type="ORF">RN606_07685</name>
</gene>
<evidence type="ECO:0000313" key="6">
    <source>
        <dbReference type="Proteomes" id="UP001304125"/>
    </source>
</evidence>
<feature type="domain" description="RNA-binding S4" evidence="4">
    <location>
        <begin position="1"/>
        <end position="65"/>
    </location>
</feature>
<keyword evidence="5" id="KW-0808">Transferase</keyword>
<dbReference type="PIRSF" id="PIRSF005578">
    <property type="entry name" value="TlyA"/>
    <property type="match status" value="1"/>
</dbReference>
<dbReference type="Pfam" id="PF01728">
    <property type="entry name" value="FtsJ"/>
    <property type="match status" value="1"/>
</dbReference>
<evidence type="ECO:0000256" key="1">
    <source>
        <dbReference type="ARBA" id="ARBA00022884"/>
    </source>
</evidence>
<accession>A0AA96J6C1</accession>
<proteinExistence type="inferred from homology"/>
<dbReference type="GO" id="GO:0032259">
    <property type="term" value="P:methylation"/>
    <property type="evidence" value="ECO:0007669"/>
    <property type="project" value="UniProtKB-KW"/>
</dbReference>
<dbReference type="Gene3D" id="3.40.50.150">
    <property type="entry name" value="Vaccinia Virus protein VP39"/>
    <property type="match status" value="1"/>
</dbReference>
<name>A0AA96J6C1_9MICO</name>
<dbReference type="GO" id="GO:0003723">
    <property type="term" value="F:RNA binding"/>
    <property type="evidence" value="ECO:0007669"/>
    <property type="project" value="UniProtKB-KW"/>
</dbReference>
<dbReference type="Gene3D" id="3.10.290.10">
    <property type="entry name" value="RNA-binding S4 domain"/>
    <property type="match status" value="1"/>
</dbReference>
<organism evidence="5 6">
    <name type="scientific">Demequina capsici</name>
    <dbReference type="NCBI Taxonomy" id="3075620"/>
    <lineage>
        <taxon>Bacteria</taxon>
        <taxon>Bacillati</taxon>
        <taxon>Actinomycetota</taxon>
        <taxon>Actinomycetes</taxon>
        <taxon>Micrococcales</taxon>
        <taxon>Demequinaceae</taxon>
        <taxon>Demequina</taxon>
    </lineage>
</organism>
<dbReference type="CDD" id="cd00165">
    <property type="entry name" value="S4"/>
    <property type="match status" value="1"/>
</dbReference>
<dbReference type="InterPro" id="IPR004538">
    <property type="entry name" value="Hemolysin_A/TlyA"/>
</dbReference>
<dbReference type="InterPro" id="IPR036986">
    <property type="entry name" value="S4_RNA-bd_sf"/>
</dbReference>
<keyword evidence="1 3" id="KW-0694">RNA-binding</keyword>
<keyword evidence="6" id="KW-1185">Reference proteome</keyword>
<dbReference type="RefSeq" id="WP_313496020.1">
    <property type="nucleotide sequence ID" value="NZ_CP134879.1"/>
</dbReference>
<evidence type="ECO:0000256" key="2">
    <source>
        <dbReference type="ARBA" id="ARBA00029460"/>
    </source>
</evidence>
<dbReference type="InterPro" id="IPR047048">
    <property type="entry name" value="TlyA"/>
</dbReference>
<dbReference type="InterPro" id="IPR029063">
    <property type="entry name" value="SAM-dependent_MTases_sf"/>
</dbReference>
<protein>
    <submittedName>
        <fullName evidence="5">TlyA family RNA methyltransferase</fullName>
    </submittedName>
</protein>
<dbReference type="InterPro" id="IPR002942">
    <property type="entry name" value="S4_RNA-bd"/>
</dbReference>
<comment type="similarity">
    <text evidence="2">Belongs to the TlyA family.</text>
</comment>
<dbReference type="InterPro" id="IPR002877">
    <property type="entry name" value="RNA_MeTrfase_FtsJ_dom"/>
</dbReference>
<dbReference type="SUPFAM" id="SSF55174">
    <property type="entry name" value="Alpha-L RNA-binding motif"/>
    <property type="match status" value="1"/>
</dbReference>
<reference evidence="5 6" key="1">
    <citation type="submission" date="2023-09" db="EMBL/GenBank/DDBJ databases">
        <title>Demequina sp. a novel bacteria isolated from Capsicum annuum.</title>
        <authorList>
            <person name="Humaira Z."/>
            <person name="Lee J."/>
            <person name="Cho D."/>
        </authorList>
    </citation>
    <scope>NUCLEOTIDE SEQUENCE [LARGE SCALE GENOMIC DNA]</scope>
    <source>
        <strain evidence="5 6">OYTSA14</strain>
    </source>
</reference>
<dbReference type="EMBL" id="CP134879">
    <property type="protein sequence ID" value="WNM23250.1"/>
    <property type="molecule type" value="Genomic_DNA"/>
</dbReference>
<dbReference type="Pfam" id="PF01479">
    <property type="entry name" value="S4"/>
    <property type="match status" value="1"/>
</dbReference>